<sequence>MMFSRKVFWGATSPRLAPVITTEFRWHHKKTTLATTANSWTDDEARRRLRSYLSMLDRQKRRKKRKRRKQGHTCGTSNRGTRLRKTVNKSLVALSTLVKGHNDIDWWWSATRLRRTQ</sequence>
<dbReference type="Proteomes" id="UP000270296">
    <property type="component" value="Unassembled WGS sequence"/>
</dbReference>
<name>A0A183I918_9BILA</name>
<accession>A0A183I918</accession>
<protein>
    <submittedName>
        <fullName evidence="4">Secreted protein</fullName>
    </submittedName>
</protein>
<evidence type="ECO:0000256" key="1">
    <source>
        <dbReference type="SAM" id="MobiDB-lite"/>
    </source>
</evidence>
<feature type="compositionally biased region" description="Basic residues" evidence="1">
    <location>
        <begin position="59"/>
        <end position="71"/>
    </location>
</feature>
<evidence type="ECO:0000313" key="2">
    <source>
        <dbReference type="EMBL" id="VDO79723.1"/>
    </source>
</evidence>
<gene>
    <name evidence="2" type="ORF">SBAD_LOCUS112</name>
</gene>
<dbReference type="AlphaFoldDB" id="A0A183I918"/>
<reference evidence="4" key="1">
    <citation type="submission" date="2016-06" db="UniProtKB">
        <authorList>
            <consortium name="WormBaseParasite"/>
        </authorList>
    </citation>
    <scope>IDENTIFICATION</scope>
</reference>
<reference evidence="2 3" key="2">
    <citation type="submission" date="2018-11" db="EMBL/GenBank/DDBJ databases">
        <authorList>
            <consortium name="Pathogen Informatics"/>
        </authorList>
    </citation>
    <scope>NUCLEOTIDE SEQUENCE [LARGE SCALE GENOMIC DNA]</scope>
</reference>
<evidence type="ECO:0000313" key="3">
    <source>
        <dbReference type="Proteomes" id="UP000270296"/>
    </source>
</evidence>
<dbReference type="WBParaSite" id="SBAD_0000012301-mRNA-1">
    <property type="protein sequence ID" value="SBAD_0000012301-mRNA-1"/>
    <property type="gene ID" value="SBAD_0000012301"/>
</dbReference>
<dbReference type="EMBL" id="UZAM01000172">
    <property type="protein sequence ID" value="VDO79723.1"/>
    <property type="molecule type" value="Genomic_DNA"/>
</dbReference>
<proteinExistence type="predicted"/>
<evidence type="ECO:0000313" key="4">
    <source>
        <dbReference type="WBParaSite" id="SBAD_0000012301-mRNA-1"/>
    </source>
</evidence>
<keyword evidence="3" id="KW-1185">Reference proteome</keyword>
<feature type="region of interest" description="Disordered" evidence="1">
    <location>
        <begin position="55"/>
        <end position="82"/>
    </location>
</feature>
<organism evidence="4">
    <name type="scientific">Soboliphyme baturini</name>
    <dbReference type="NCBI Taxonomy" id="241478"/>
    <lineage>
        <taxon>Eukaryota</taxon>
        <taxon>Metazoa</taxon>
        <taxon>Ecdysozoa</taxon>
        <taxon>Nematoda</taxon>
        <taxon>Enoplea</taxon>
        <taxon>Dorylaimia</taxon>
        <taxon>Dioctophymatida</taxon>
        <taxon>Dioctophymatoidea</taxon>
        <taxon>Soboliphymatidae</taxon>
        <taxon>Soboliphyme</taxon>
    </lineage>
</organism>